<reference evidence="5 6" key="1">
    <citation type="submission" date="2021-05" db="EMBL/GenBank/DDBJ databases">
        <title>A Polyphasic approach of four new species of the genus Ohtaekwangia: Ohtaekwangia histidinii sp. nov., Ohtaekwangia cretensis sp. nov., Ohtaekwangia indiensis sp. nov., Ohtaekwangia reichenbachii sp. nov. from diverse environment.</title>
        <authorList>
            <person name="Octaviana S."/>
        </authorList>
    </citation>
    <scope>NUCLEOTIDE SEQUENCE [LARGE SCALE GENOMIC DNA]</scope>
    <source>
        <strain evidence="5 6">PWU5</strain>
    </source>
</reference>
<evidence type="ECO:0000256" key="2">
    <source>
        <dbReference type="ARBA" id="ARBA00022737"/>
    </source>
</evidence>
<feature type="non-terminal residue" evidence="5">
    <location>
        <position position="859"/>
    </location>
</feature>
<evidence type="ECO:0000256" key="3">
    <source>
        <dbReference type="ARBA" id="ARBA00023180"/>
    </source>
</evidence>
<organism evidence="5 6">
    <name type="scientific">Dawidia cretensis</name>
    <dbReference type="NCBI Taxonomy" id="2782350"/>
    <lineage>
        <taxon>Bacteria</taxon>
        <taxon>Pseudomonadati</taxon>
        <taxon>Bacteroidota</taxon>
        <taxon>Cytophagia</taxon>
        <taxon>Cytophagales</taxon>
        <taxon>Chryseotaleaceae</taxon>
        <taxon>Dawidia</taxon>
    </lineage>
</organism>
<gene>
    <name evidence="5" type="ORF">KK062_07405</name>
</gene>
<keyword evidence="2" id="KW-0677">Repeat</keyword>
<dbReference type="PANTHER" id="PTHR16026:SF0">
    <property type="entry name" value="CARTILAGE ACIDIC PROTEIN 1"/>
    <property type="match status" value="1"/>
</dbReference>
<evidence type="ECO:0000313" key="5">
    <source>
        <dbReference type="EMBL" id="MBT1708042.1"/>
    </source>
</evidence>
<dbReference type="InterPro" id="IPR028994">
    <property type="entry name" value="Integrin_alpha_N"/>
</dbReference>
<dbReference type="Gene3D" id="2.130.10.130">
    <property type="entry name" value="Integrin alpha, N-terminal"/>
    <property type="match status" value="3"/>
</dbReference>
<evidence type="ECO:0000313" key="6">
    <source>
        <dbReference type="Proteomes" id="UP001319080"/>
    </source>
</evidence>
<dbReference type="InterPro" id="IPR011519">
    <property type="entry name" value="UnbV_ASPIC"/>
</dbReference>
<name>A0AAP2GUV6_9BACT</name>
<keyword evidence="3" id="KW-0325">Glycoprotein</keyword>
<dbReference type="InterPro" id="IPR027039">
    <property type="entry name" value="Crtac1"/>
</dbReference>
<feature type="domain" description="ASPIC/UnbV" evidence="4">
    <location>
        <begin position="521"/>
        <end position="587"/>
    </location>
</feature>
<dbReference type="InterPro" id="IPR013519">
    <property type="entry name" value="Int_alpha_beta-p"/>
</dbReference>
<dbReference type="AlphaFoldDB" id="A0AAP2GUV6"/>
<comment type="caution">
    <text evidence="5">The sequence shown here is derived from an EMBL/GenBank/DDBJ whole genome shotgun (WGS) entry which is preliminary data.</text>
</comment>
<evidence type="ECO:0000256" key="1">
    <source>
        <dbReference type="ARBA" id="ARBA00022729"/>
    </source>
</evidence>
<dbReference type="PROSITE" id="PS51257">
    <property type="entry name" value="PROKAR_LIPOPROTEIN"/>
    <property type="match status" value="1"/>
</dbReference>
<accession>A0AAP2GUV6</accession>
<dbReference type="Pfam" id="PF07593">
    <property type="entry name" value="UnbV_ASPIC"/>
    <property type="match status" value="1"/>
</dbReference>
<evidence type="ECO:0000259" key="4">
    <source>
        <dbReference type="Pfam" id="PF07593"/>
    </source>
</evidence>
<protein>
    <submittedName>
        <fullName evidence="5">VCBS repeat-containing protein</fullName>
    </submittedName>
</protein>
<dbReference type="InterPro" id="IPR013517">
    <property type="entry name" value="FG-GAP"/>
</dbReference>
<dbReference type="PANTHER" id="PTHR16026">
    <property type="entry name" value="CARTILAGE ACIDIC PROTEIN 1"/>
    <property type="match status" value="1"/>
</dbReference>
<proteinExistence type="predicted"/>
<keyword evidence="6" id="KW-1185">Reference proteome</keyword>
<dbReference type="RefSeq" id="WP_254083630.1">
    <property type="nucleotide sequence ID" value="NZ_JAHESE010000004.1"/>
</dbReference>
<dbReference type="SUPFAM" id="SSF69318">
    <property type="entry name" value="Integrin alpha N-terminal domain"/>
    <property type="match status" value="2"/>
</dbReference>
<sequence>MYKVSLFPFALLVVLACSCDKPSTTLFRRLSADKTGIDFENTIQESDSFNILTQEYIYNGGGVGVADFNNDGLQDIFFAGNAVPNRLYLNRGNLAFEDVTATANVTIPGRWNSGVAVADVNQDGKMDIYVCATMKPDSADRKNMLFINKGLNEQGLPVFADEAEAYGVTDGGYSVTAAFLDYDRDSDLDLFVLINQRMDHLPTNYRPKIADGTALNNDRLYRNNGNGTFTDVSVTAGITLEGFGLGLSVADLNLDGWPDLYVSNDYLSNDVLYINQRDGTFRNKIAEYVGHQSQFSMGNDAGDINNDGRPDIITVDMLPENNDRKKTTIGNKSYLNYIHNEKYGYEYQYVRNMLHLNNGFEKGIKFSEMGQMAGVYQTEWSWSPLFADIDNDGYKDLLVTNGFPKDVTDKDFSNYRNDVGKVASAAQLIDSIPVVRIPNYAFRNNGDLTFTDATKAWGFDVPSFSNGAAYADFDNDGDLDYVVSDINEAALFFENTLYTTDSDAPPATNFLRVRFPQGVMAMGAKVWLRDGDRTQYQEYYPSRGFLSTVEPMLHFGLGASRQADTVWIAWPDGKLQQLVQVPANQVLDVKPEADAPMAPRPAWMNPVAAPLLAAAPDKVAYLHAEEDKIDFNLQRTLPHKFSQAGPALCSGDINGDGLDDVIIGASANQEPAVFVQKKDGTFQRIPQALSSDDTQREMAGMLLFDADLDGDLDLYVSAGSVENTASERYRHSLYINNGNGQFTAAPDRLPVIQASSSCVRAADYDADGDLDLFVGGRVIPGSYPLSPDSYLLQNQGGRFTDVTEAMAPALRRVGMVTDALWSDIDNDGRGDLVVAGEFMPITFFRNQAGTLQRIEQTGV</sequence>
<keyword evidence="1" id="KW-0732">Signal</keyword>
<dbReference type="Pfam" id="PF13517">
    <property type="entry name" value="FG-GAP_3"/>
    <property type="match status" value="4"/>
</dbReference>
<dbReference type="Proteomes" id="UP001319080">
    <property type="component" value="Unassembled WGS sequence"/>
</dbReference>
<dbReference type="EMBL" id="JAHESE010000004">
    <property type="protein sequence ID" value="MBT1708042.1"/>
    <property type="molecule type" value="Genomic_DNA"/>
</dbReference>
<dbReference type="SMART" id="SM00191">
    <property type="entry name" value="Int_alpha"/>
    <property type="match status" value="3"/>
</dbReference>